<dbReference type="Gene3D" id="3.60.110.10">
    <property type="entry name" value="Carbon-nitrogen hydrolase"/>
    <property type="match status" value="1"/>
</dbReference>
<organism evidence="3 4">
    <name type="scientific">Roseibacillus ishigakijimensis</name>
    <dbReference type="NCBI Taxonomy" id="454146"/>
    <lineage>
        <taxon>Bacteria</taxon>
        <taxon>Pseudomonadati</taxon>
        <taxon>Verrucomicrobiota</taxon>
        <taxon>Verrucomicrobiia</taxon>
        <taxon>Verrucomicrobiales</taxon>
        <taxon>Verrucomicrobiaceae</taxon>
        <taxon>Roseibacillus</taxon>
    </lineage>
</organism>
<dbReference type="GO" id="GO:0106008">
    <property type="term" value="F:2-oxoglutaramate amidase activity"/>
    <property type="evidence" value="ECO:0007669"/>
    <property type="project" value="TreeGrafter"/>
</dbReference>
<accession>A0A934VIW0</accession>
<dbReference type="PROSITE" id="PS50263">
    <property type="entry name" value="CN_HYDROLASE"/>
    <property type="match status" value="1"/>
</dbReference>
<protein>
    <submittedName>
        <fullName evidence="3">Carbon-nitrogen family hydrolase</fullName>
    </submittedName>
</protein>
<dbReference type="PANTHER" id="PTHR47799:SF1">
    <property type="entry name" value="OMEGA-AMIDASE YAFV"/>
    <property type="match status" value="1"/>
</dbReference>
<keyword evidence="3" id="KW-0378">Hydrolase</keyword>
<proteinExistence type="predicted"/>
<dbReference type="Proteomes" id="UP000604083">
    <property type="component" value="Unassembled WGS sequence"/>
</dbReference>
<dbReference type="Pfam" id="PF00795">
    <property type="entry name" value="CN_hydrolase"/>
    <property type="match status" value="1"/>
</dbReference>
<evidence type="ECO:0000313" key="3">
    <source>
        <dbReference type="EMBL" id="MBK1835488.1"/>
    </source>
</evidence>
<evidence type="ECO:0000256" key="1">
    <source>
        <dbReference type="SAM" id="MobiDB-lite"/>
    </source>
</evidence>
<keyword evidence="4" id="KW-1185">Reference proteome</keyword>
<dbReference type="RefSeq" id="WP_200392926.1">
    <property type="nucleotide sequence ID" value="NZ_JAENIO010000057.1"/>
</dbReference>
<sequence length="282" mass="31652">MRVYCCQLDPVWEKRDHNLARLSERLAEEKPEPGSLIVLPEMFATGFSMDFATLAEPADHSPTLTFLATEACRHRCAILAGLVLEREGLLSNEAALITAQGEIQGSYQKIHPFSPSGEEKVATPGSWVKTFPLGDWRLAPLICYDLRFPEVFRLAAPEAELFIVIANWPTPRVDHWRTLLRARAIENQSYVVGVNRVGSDPNMDFPGHSLIIDPQGQILAEGNEQAGIITAELDRAALHQWRDTFPAHRDRRLDLHQGTLASRRFQSPALSKNHLPNPENPR</sequence>
<dbReference type="AlphaFoldDB" id="A0A934VIW0"/>
<dbReference type="InterPro" id="IPR036526">
    <property type="entry name" value="C-N_Hydrolase_sf"/>
</dbReference>
<dbReference type="GO" id="GO:0050152">
    <property type="term" value="F:omega-amidase activity"/>
    <property type="evidence" value="ECO:0007669"/>
    <property type="project" value="TreeGrafter"/>
</dbReference>
<dbReference type="InterPro" id="IPR052737">
    <property type="entry name" value="Omega-amidase_YafV"/>
</dbReference>
<dbReference type="CDD" id="cd07583">
    <property type="entry name" value="nitrilase_5"/>
    <property type="match status" value="1"/>
</dbReference>
<reference evidence="3" key="1">
    <citation type="submission" date="2021-01" db="EMBL/GenBank/DDBJ databases">
        <title>Modified the classification status of verrucomicrobia.</title>
        <authorList>
            <person name="Feng X."/>
        </authorList>
    </citation>
    <scope>NUCLEOTIDE SEQUENCE</scope>
    <source>
        <strain evidence="3">KCTC 12986</strain>
    </source>
</reference>
<feature type="region of interest" description="Disordered" evidence="1">
    <location>
        <begin position="263"/>
        <end position="282"/>
    </location>
</feature>
<feature type="domain" description="CN hydrolase" evidence="2">
    <location>
        <begin position="1"/>
        <end position="235"/>
    </location>
</feature>
<comment type="caution">
    <text evidence="3">The sequence shown here is derived from an EMBL/GenBank/DDBJ whole genome shotgun (WGS) entry which is preliminary data.</text>
</comment>
<evidence type="ECO:0000259" key="2">
    <source>
        <dbReference type="PROSITE" id="PS50263"/>
    </source>
</evidence>
<gene>
    <name evidence="3" type="ORF">JIN78_15565</name>
</gene>
<name>A0A934VIW0_9BACT</name>
<dbReference type="InterPro" id="IPR003010">
    <property type="entry name" value="C-N_Hydrolase"/>
</dbReference>
<dbReference type="SUPFAM" id="SSF56317">
    <property type="entry name" value="Carbon-nitrogen hydrolase"/>
    <property type="match status" value="1"/>
</dbReference>
<dbReference type="EMBL" id="JAENIO010000057">
    <property type="protein sequence ID" value="MBK1835488.1"/>
    <property type="molecule type" value="Genomic_DNA"/>
</dbReference>
<evidence type="ECO:0000313" key="4">
    <source>
        <dbReference type="Proteomes" id="UP000604083"/>
    </source>
</evidence>
<dbReference type="PANTHER" id="PTHR47799">
    <property type="entry name" value="OMEGA-AMIDASE YAFV"/>
    <property type="match status" value="1"/>
</dbReference>